<dbReference type="InterPro" id="IPR036388">
    <property type="entry name" value="WH-like_DNA-bd_sf"/>
</dbReference>
<evidence type="ECO:0000259" key="6">
    <source>
        <dbReference type="Pfam" id="PF04542"/>
    </source>
</evidence>
<evidence type="ECO:0000313" key="9">
    <source>
        <dbReference type="Proteomes" id="UP000621436"/>
    </source>
</evidence>
<evidence type="ECO:0000256" key="2">
    <source>
        <dbReference type="ARBA" id="ARBA00023015"/>
    </source>
</evidence>
<evidence type="ECO:0000313" key="8">
    <source>
        <dbReference type="EMBL" id="MBF8437018.1"/>
    </source>
</evidence>
<dbReference type="InterPro" id="IPR014284">
    <property type="entry name" value="RNA_pol_sigma-70_dom"/>
</dbReference>
<dbReference type="InterPro" id="IPR013249">
    <property type="entry name" value="RNA_pol_sigma70_r4_t2"/>
</dbReference>
<evidence type="ECO:0000259" key="7">
    <source>
        <dbReference type="Pfam" id="PF08281"/>
    </source>
</evidence>
<dbReference type="Proteomes" id="UP000621436">
    <property type="component" value="Unassembled WGS sequence"/>
</dbReference>
<feature type="domain" description="RNA polymerase sigma factor 70 region 4 type 2" evidence="7">
    <location>
        <begin position="116"/>
        <end position="168"/>
    </location>
</feature>
<feature type="domain" description="RNA polymerase sigma-70 region 2" evidence="6">
    <location>
        <begin position="14"/>
        <end position="76"/>
    </location>
</feature>
<dbReference type="InterPro" id="IPR007627">
    <property type="entry name" value="RNA_pol_sigma70_r2"/>
</dbReference>
<protein>
    <submittedName>
        <fullName evidence="8">Sigma-70 family RNA polymerase sigma factor</fullName>
    </submittedName>
</protein>
<evidence type="ECO:0000256" key="5">
    <source>
        <dbReference type="ARBA" id="ARBA00023163"/>
    </source>
</evidence>
<dbReference type="RefSeq" id="WP_270453949.1">
    <property type="nucleotide sequence ID" value="NZ_JADPIE010000004.1"/>
</dbReference>
<keyword evidence="5" id="KW-0804">Transcription</keyword>
<dbReference type="GO" id="GO:0003677">
    <property type="term" value="F:DNA binding"/>
    <property type="evidence" value="ECO:0007669"/>
    <property type="project" value="UniProtKB-KW"/>
</dbReference>
<keyword evidence="4" id="KW-0238">DNA-binding</keyword>
<keyword evidence="2" id="KW-0805">Transcription regulation</keyword>
<proteinExistence type="inferred from homology"/>
<dbReference type="GO" id="GO:0016987">
    <property type="term" value="F:sigma factor activity"/>
    <property type="evidence" value="ECO:0007669"/>
    <property type="project" value="UniProtKB-KW"/>
</dbReference>
<dbReference type="Pfam" id="PF08281">
    <property type="entry name" value="Sigma70_r4_2"/>
    <property type="match status" value="1"/>
</dbReference>
<accession>A0A931AY95</accession>
<keyword evidence="9" id="KW-1185">Reference proteome</keyword>
<sequence length="232" mass="27259">MVDIACKELTAEELVNDYGPLISSLAYRMIPDSHIAEEAAQEAWYEVIKSLESFRGESKISTWIYKVAYRTISKYWPNKKLYDEKFLKHCFDGPDVRIPDQIDYDGRLWLKEQCDRCLTAILQCLTPEKKVAYVLRDGAELDYEVIAEVMDKKEATVRKIVSRSRKKIKKFLNDQCTLYNPDGSCNCRIKDQVEEFNIREEYEKIYSAIDEAHFYAASEKVMPDKNYWKKNL</sequence>
<dbReference type="NCBIfam" id="TIGR02937">
    <property type="entry name" value="sigma70-ECF"/>
    <property type="match status" value="1"/>
</dbReference>
<dbReference type="PANTHER" id="PTHR43133:SF8">
    <property type="entry name" value="RNA POLYMERASE SIGMA FACTOR HI_1459-RELATED"/>
    <property type="match status" value="1"/>
</dbReference>
<dbReference type="AlphaFoldDB" id="A0A931AY95"/>
<dbReference type="SUPFAM" id="SSF88946">
    <property type="entry name" value="Sigma2 domain of RNA polymerase sigma factors"/>
    <property type="match status" value="1"/>
</dbReference>
<comment type="caution">
    <text evidence="8">The sequence shown here is derived from an EMBL/GenBank/DDBJ whole genome shotgun (WGS) entry which is preliminary data.</text>
</comment>
<evidence type="ECO:0000256" key="1">
    <source>
        <dbReference type="ARBA" id="ARBA00010641"/>
    </source>
</evidence>
<dbReference type="InterPro" id="IPR013324">
    <property type="entry name" value="RNA_pol_sigma_r3/r4-like"/>
</dbReference>
<dbReference type="SUPFAM" id="SSF88659">
    <property type="entry name" value="Sigma3 and sigma4 domains of RNA polymerase sigma factors"/>
    <property type="match status" value="1"/>
</dbReference>
<dbReference type="PANTHER" id="PTHR43133">
    <property type="entry name" value="RNA POLYMERASE ECF-TYPE SIGMA FACTO"/>
    <property type="match status" value="1"/>
</dbReference>
<keyword evidence="3" id="KW-0731">Sigma factor</keyword>
<dbReference type="EMBL" id="JADPIE010000004">
    <property type="protein sequence ID" value="MBF8437018.1"/>
    <property type="molecule type" value="Genomic_DNA"/>
</dbReference>
<dbReference type="CDD" id="cd06171">
    <property type="entry name" value="Sigma70_r4"/>
    <property type="match status" value="1"/>
</dbReference>
<dbReference type="Gene3D" id="1.10.1740.10">
    <property type="match status" value="1"/>
</dbReference>
<evidence type="ECO:0000256" key="3">
    <source>
        <dbReference type="ARBA" id="ARBA00023082"/>
    </source>
</evidence>
<name>A0A931AY95_9FIRM</name>
<dbReference type="InterPro" id="IPR013325">
    <property type="entry name" value="RNA_pol_sigma_r2"/>
</dbReference>
<dbReference type="InterPro" id="IPR039425">
    <property type="entry name" value="RNA_pol_sigma-70-like"/>
</dbReference>
<reference evidence="8" key="1">
    <citation type="submission" date="2020-11" db="EMBL/GenBank/DDBJ databases">
        <title>Halonatronomonas betainensis gen. nov., sp. nov. a novel haloalkaliphilic representative of the family Halanaerobiacae capable of betaine degradation.</title>
        <authorList>
            <person name="Boltyanskaya Y."/>
            <person name="Kevbrin V."/>
            <person name="Detkova E."/>
            <person name="Grouzdev D.S."/>
            <person name="Koziaeva V."/>
            <person name="Zhilina T."/>
        </authorList>
    </citation>
    <scope>NUCLEOTIDE SEQUENCE</scope>
    <source>
        <strain evidence="8">Z-7014</strain>
    </source>
</reference>
<dbReference type="GO" id="GO:0006352">
    <property type="term" value="P:DNA-templated transcription initiation"/>
    <property type="evidence" value="ECO:0007669"/>
    <property type="project" value="InterPro"/>
</dbReference>
<organism evidence="8 9">
    <name type="scientific">Halonatronomonas betaini</name>
    <dbReference type="NCBI Taxonomy" id="2778430"/>
    <lineage>
        <taxon>Bacteria</taxon>
        <taxon>Bacillati</taxon>
        <taxon>Bacillota</taxon>
        <taxon>Clostridia</taxon>
        <taxon>Halanaerobiales</taxon>
        <taxon>Halarsenatibacteraceae</taxon>
        <taxon>Halonatronomonas</taxon>
    </lineage>
</organism>
<dbReference type="Gene3D" id="1.10.10.10">
    <property type="entry name" value="Winged helix-like DNA-binding domain superfamily/Winged helix DNA-binding domain"/>
    <property type="match status" value="1"/>
</dbReference>
<gene>
    <name evidence="8" type="ORF">I0Q91_08015</name>
</gene>
<comment type="similarity">
    <text evidence="1">Belongs to the sigma-70 factor family. ECF subfamily.</text>
</comment>
<evidence type="ECO:0000256" key="4">
    <source>
        <dbReference type="ARBA" id="ARBA00023125"/>
    </source>
</evidence>
<dbReference type="Pfam" id="PF04542">
    <property type="entry name" value="Sigma70_r2"/>
    <property type="match status" value="1"/>
</dbReference>